<feature type="region of interest" description="Disordered" evidence="1">
    <location>
        <begin position="1"/>
        <end position="42"/>
    </location>
</feature>
<evidence type="ECO:0000313" key="3">
    <source>
        <dbReference type="Proteomes" id="UP000266841"/>
    </source>
</evidence>
<proteinExistence type="predicted"/>
<comment type="caution">
    <text evidence="2">The sequence shown here is derived from an EMBL/GenBank/DDBJ whole genome shotgun (WGS) entry which is preliminary data.</text>
</comment>
<gene>
    <name evidence="2" type="ORF">THAOC_21721</name>
</gene>
<dbReference type="Proteomes" id="UP000266841">
    <property type="component" value="Unassembled WGS sequence"/>
</dbReference>
<dbReference type="OrthoDB" id="2019031at2759"/>
<evidence type="ECO:0000313" key="2">
    <source>
        <dbReference type="EMBL" id="EJK58174.1"/>
    </source>
</evidence>
<evidence type="ECO:0000256" key="1">
    <source>
        <dbReference type="SAM" id="MobiDB-lite"/>
    </source>
</evidence>
<accession>K0S0H9</accession>
<protein>
    <submittedName>
        <fullName evidence="2">Uncharacterized protein</fullName>
    </submittedName>
</protein>
<sequence length="42" mass="4023">MDHQRAGDALSSAGRSPAVAADGPSPSEDAATEEADAADGAP</sequence>
<organism evidence="2 3">
    <name type="scientific">Thalassiosira oceanica</name>
    <name type="common">Marine diatom</name>
    <dbReference type="NCBI Taxonomy" id="159749"/>
    <lineage>
        <taxon>Eukaryota</taxon>
        <taxon>Sar</taxon>
        <taxon>Stramenopiles</taxon>
        <taxon>Ochrophyta</taxon>
        <taxon>Bacillariophyta</taxon>
        <taxon>Coscinodiscophyceae</taxon>
        <taxon>Thalassiosirophycidae</taxon>
        <taxon>Thalassiosirales</taxon>
        <taxon>Thalassiosiraceae</taxon>
        <taxon>Thalassiosira</taxon>
    </lineage>
</organism>
<dbReference type="AlphaFoldDB" id="K0S0H9"/>
<dbReference type="EMBL" id="AGNL01026015">
    <property type="protein sequence ID" value="EJK58174.1"/>
    <property type="molecule type" value="Genomic_DNA"/>
</dbReference>
<feature type="non-terminal residue" evidence="2">
    <location>
        <position position="42"/>
    </location>
</feature>
<reference evidence="2 3" key="1">
    <citation type="journal article" date="2012" name="Genome Biol.">
        <title>Genome and low-iron response of an oceanic diatom adapted to chronic iron limitation.</title>
        <authorList>
            <person name="Lommer M."/>
            <person name="Specht M."/>
            <person name="Roy A.S."/>
            <person name="Kraemer L."/>
            <person name="Andreson R."/>
            <person name="Gutowska M.A."/>
            <person name="Wolf J."/>
            <person name="Bergner S.V."/>
            <person name="Schilhabel M.B."/>
            <person name="Klostermeier U.C."/>
            <person name="Beiko R.G."/>
            <person name="Rosenstiel P."/>
            <person name="Hippler M."/>
            <person name="Laroche J."/>
        </authorList>
    </citation>
    <scope>NUCLEOTIDE SEQUENCE [LARGE SCALE GENOMIC DNA]</scope>
    <source>
        <strain evidence="2 3">CCMP1005</strain>
    </source>
</reference>
<keyword evidence="3" id="KW-1185">Reference proteome</keyword>
<feature type="compositionally biased region" description="Acidic residues" evidence="1">
    <location>
        <begin position="30"/>
        <end position="42"/>
    </location>
</feature>
<name>K0S0H9_THAOC</name>